<gene>
    <name evidence="2" type="ORF">DSCA_26150</name>
</gene>
<proteinExistence type="predicted"/>
<keyword evidence="3" id="KW-1185">Reference proteome</keyword>
<feature type="transmembrane region" description="Helical" evidence="1">
    <location>
        <begin position="34"/>
        <end position="53"/>
    </location>
</feature>
<name>A0A5K7YJY1_9BACT</name>
<reference evidence="2 3" key="1">
    <citation type="submission" date="2019-11" db="EMBL/GenBank/DDBJ databases">
        <title>Comparative genomics of hydrocarbon-degrading Desulfosarcina strains.</title>
        <authorList>
            <person name="Watanabe M."/>
            <person name="Kojima H."/>
            <person name="Fukui M."/>
        </authorList>
    </citation>
    <scope>NUCLEOTIDE SEQUENCE [LARGE SCALE GENOMIC DNA]</scope>
    <source>
        <strain evidence="2 3">PL12</strain>
    </source>
</reference>
<feature type="transmembrane region" description="Helical" evidence="1">
    <location>
        <begin position="65"/>
        <end position="83"/>
    </location>
</feature>
<organism evidence="2 3">
    <name type="scientific">Desulfosarcina alkanivorans</name>
    <dbReference type="NCBI Taxonomy" id="571177"/>
    <lineage>
        <taxon>Bacteria</taxon>
        <taxon>Pseudomonadati</taxon>
        <taxon>Thermodesulfobacteriota</taxon>
        <taxon>Desulfobacteria</taxon>
        <taxon>Desulfobacterales</taxon>
        <taxon>Desulfosarcinaceae</taxon>
        <taxon>Desulfosarcina</taxon>
    </lineage>
</organism>
<protein>
    <recommendedName>
        <fullName evidence="4">DUF4231 domain-containing protein</fullName>
    </recommendedName>
</protein>
<evidence type="ECO:0000313" key="3">
    <source>
        <dbReference type="Proteomes" id="UP000427906"/>
    </source>
</evidence>
<keyword evidence="1" id="KW-1133">Transmembrane helix</keyword>
<dbReference type="Proteomes" id="UP000427906">
    <property type="component" value="Chromosome"/>
</dbReference>
<dbReference type="InterPro" id="IPR025325">
    <property type="entry name" value="DUF4231"/>
</dbReference>
<dbReference type="EMBL" id="AP021874">
    <property type="protein sequence ID" value="BBO68685.1"/>
    <property type="molecule type" value="Genomic_DNA"/>
</dbReference>
<keyword evidence="1" id="KW-0812">Transmembrane</keyword>
<dbReference type="OrthoDB" id="9791874at2"/>
<dbReference type="AlphaFoldDB" id="A0A5K7YJY1"/>
<evidence type="ECO:0000313" key="2">
    <source>
        <dbReference type="EMBL" id="BBO68685.1"/>
    </source>
</evidence>
<dbReference type="RefSeq" id="WP_155316814.1">
    <property type="nucleotide sequence ID" value="NZ_AP021874.1"/>
</dbReference>
<keyword evidence="1" id="KW-0472">Membrane</keyword>
<dbReference type="Pfam" id="PF14015">
    <property type="entry name" value="DUF4231"/>
    <property type="match status" value="1"/>
</dbReference>
<evidence type="ECO:0000256" key="1">
    <source>
        <dbReference type="SAM" id="Phobius"/>
    </source>
</evidence>
<dbReference type="NCBIfam" id="NF033634">
    <property type="entry name" value="SLATT_1"/>
    <property type="match status" value="1"/>
</dbReference>
<accession>A0A5K7YJY1</accession>
<evidence type="ECO:0008006" key="4">
    <source>
        <dbReference type="Google" id="ProtNLM"/>
    </source>
</evidence>
<sequence>MDIETYMTDRVDDQLKYYENAATRAKNTHVRTQAAIIILGLLVPVVTNLPSSWGPSIDIGPQIKIAVTILSLTLAILTGLANFRKPGDLWLTYRMTEELLKHEKFLFITGSGPYFNSEKAGHDFVESIESIISAEHNKFRTIVDTTRRATDGRVEAGQKTEGESPDR</sequence>
<dbReference type="KEGG" id="dalk:DSCA_26150"/>